<evidence type="ECO:0000313" key="1">
    <source>
        <dbReference type="EMBL" id="KAK5835964.1"/>
    </source>
</evidence>
<reference evidence="1 2" key="1">
    <citation type="submission" date="2023-03" db="EMBL/GenBank/DDBJ databases">
        <title>WGS of Gossypium arboreum.</title>
        <authorList>
            <person name="Yu D."/>
        </authorList>
    </citation>
    <scope>NUCLEOTIDE SEQUENCE [LARGE SCALE GENOMIC DNA]</scope>
    <source>
        <tissue evidence="1">Leaf</tissue>
    </source>
</reference>
<accession>A0ABR0Q9T8</accession>
<comment type="caution">
    <text evidence="1">The sequence shown here is derived from an EMBL/GenBank/DDBJ whole genome shotgun (WGS) entry which is preliminary data.</text>
</comment>
<protein>
    <submittedName>
        <fullName evidence="1">Uncharacterized protein</fullName>
    </submittedName>
</protein>
<proteinExistence type="predicted"/>
<name>A0ABR0Q9T8_GOSAR</name>
<sequence>MGLLYYFFGIEAANLDGGVLDLLERCHMENAKEVPTPMASSCQLSKHMEVGYADANWGLDFDDHQSTIRLLTYLPSHCHQHLFLGCETTSESQNMDDG</sequence>
<organism evidence="1 2">
    <name type="scientific">Gossypium arboreum</name>
    <name type="common">Tree cotton</name>
    <name type="synonym">Gossypium nanking</name>
    <dbReference type="NCBI Taxonomy" id="29729"/>
    <lineage>
        <taxon>Eukaryota</taxon>
        <taxon>Viridiplantae</taxon>
        <taxon>Streptophyta</taxon>
        <taxon>Embryophyta</taxon>
        <taxon>Tracheophyta</taxon>
        <taxon>Spermatophyta</taxon>
        <taxon>Magnoliopsida</taxon>
        <taxon>eudicotyledons</taxon>
        <taxon>Gunneridae</taxon>
        <taxon>Pentapetalae</taxon>
        <taxon>rosids</taxon>
        <taxon>malvids</taxon>
        <taxon>Malvales</taxon>
        <taxon>Malvaceae</taxon>
        <taxon>Malvoideae</taxon>
        <taxon>Gossypium</taxon>
    </lineage>
</organism>
<gene>
    <name evidence="1" type="ORF">PVK06_011691</name>
</gene>
<dbReference type="Proteomes" id="UP001358586">
    <property type="component" value="Chromosome 4"/>
</dbReference>
<evidence type="ECO:0000313" key="2">
    <source>
        <dbReference type="Proteomes" id="UP001358586"/>
    </source>
</evidence>
<keyword evidence="2" id="KW-1185">Reference proteome</keyword>
<dbReference type="EMBL" id="JARKNE010000004">
    <property type="protein sequence ID" value="KAK5835964.1"/>
    <property type="molecule type" value="Genomic_DNA"/>
</dbReference>